<protein>
    <submittedName>
        <fullName evidence="3">ATP-binding protein</fullName>
    </submittedName>
</protein>
<gene>
    <name evidence="3" type="ORF">RGF97_05070</name>
</gene>
<dbReference type="InterPro" id="IPR036890">
    <property type="entry name" value="HATPase_C_sf"/>
</dbReference>
<feature type="domain" description="Histidine kinase/HSP90-like ATPase" evidence="2">
    <location>
        <begin position="50"/>
        <end position="139"/>
    </location>
</feature>
<dbReference type="Gene3D" id="3.30.565.10">
    <property type="entry name" value="Histidine kinase-like ATPase, C-terminal domain"/>
    <property type="match status" value="1"/>
</dbReference>
<dbReference type="EMBL" id="CP133762">
    <property type="protein sequence ID" value="WMX44350.1"/>
    <property type="molecule type" value="Genomic_DNA"/>
</dbReference>
<keyword evidence="1" id="KW-0418">Kinase</keyword>
<dbReference type="Pfam" id="PF13581">
    <property type="entry name" value="HATPase_c_2"/>
    <property type="match status" value="1"/>
</dbReference>
<proteinExistence type="predicted"/>
<keyword evidence="1" id="KW-0723">Serine/threonine-protein kinase</keyword>
<dbReference type="CDD" id="cd16936">
    <property type="entry name" value="HATPase_RsbW-like"/>
    <property type="match status" value="1"/>
</dbReference>
<name>A0ABY9RQ77_9ACTN</name>
<accession>A0ABY9RQ77</accession>
<keyword evidence="3" id="KW-0547">Nucleotide-binding</keyword>
<evidence type="ECO:0000313" key="4">
    <source>
        <dbReference type="Proteomes" id="UP001250858"/>
    </source>
</evidence>
<keyword evidence="4" id="KW-1185">Reference proteome</keyword>
<dbReference type="PANTHER" id="PTHR35526:SF3">
    <property type="entry name" value="ANTI-SIGMA-F FACTOR RSBW"/>
    <property type="match status" value="1"/>
</dbReference>
<dbReference type="InterPro" id="IPR050267">
    <property type="entry name" value="Anti-sigma-factor_SerPK"/>
</dbReference>
<dbReference type="Proteomes" id="UP001250858">
    <property type="component" value="Chromosome"/>
</dbReference>
<dbReference type="GO" id="GO:0005524">
    <property type="term" value="F:ATP binding"/>
    <property type="evidence" value="ECO:0007669"/>
    <property type="project" value="UniProtKB-KW"/>
</dbReference>
<dbReference type="RefSeq" id="WP_309547969.1">
    <property type="nucleotide sequence ID" value="NZ_CP133762.1"/>
</dbReference>
<keyword evidence="1" id="KW-0808">Transferase</keyword>
<keyword evidence="3" id="KW-0067">ATP-binding</keyword>
<dbReference type="PANTHER" id="PTHR35526">
    <property type="entry name" value="ANTI-SIGMA-F FACTOR RSBW-RELATED"/>
    <property type="match status" value="1"/>
</dbReference>
<dbReference type="SUPFAM" id="SSF55874">
    <property type="entry name" value="ATPase domain of HSP90 chaperone/DNA topoisomerase II/histidine kinase"/>
    <property type="match status" value="1"/>
</dbReference>
<dbReference type="InterPro" id="IPR003594">
    <property type="entry name" value="HATPase_dom"/>
</dbReference>
<evidence type="ECO:0000259" key="2">
    <source>
        <dbReference type="Pfam" id="PF13581"/>
    </source>
</evidence>
<reference evidence="3 4" key="1">
    <citation type="submission" date="2023-09" db="EMBL/GenBank/DDBJ databases">
        <title>Complete genome of Streptomyces roseicoloratus T14.</title>
        <authorList>
            <person name="Bashizi T."/>
            <person name="Kim M.-J."/>
            <person name="Lee G."/>
            <person name="Tagele S.B."/>
            <person name="Shin J.-H."/>
        </authorList>
    </citation>
    <scope>NUCLEOTIDE SEQUENCE [LARGE SCALE GENOMIC DNA]</scope>
    <source>
        <strain evidence="3 4">T14</strain>
    </source>
</reference>
<sequence>MANGKELRAVDRSLRYDLTEGSHEAGVVARCRDLTQRALRSWFGPAGSPELPAPSDALLLVSEVVTNARTHGGDVSELRLAGTDRALWVQVTDTCPDRPRPHGPHRADRSSGHGLYLLERLATRWGCVPRGRAGKTVWFEVEMLPAPTGAPEAPGPTRS</sequence>
<evidence type="ECO:0000256" key="1">
    <source>
        <dbReference type="ARBA" id="ARBA00022527"/>
    </source>
</evidence>
<evidence type="ECO:0000313" key="3">
    <source>
        <dbReference type="EMBL" id="WMX44350.1"/>
    </source>
</evidence>
<organism evidence="3 4">
    <name type="scientific">Streptomyces roseicoloratus</name>
    <dbReference type="NCBI Taxonomy" id="2508722"/>
    <lineage>
        <taxon>Bacteria</taxon>
        <taxon>Bacillati</taxon>
        <taxon>Actinomycetota</taxon>
        <taxon>Actinomycetes</taxon>
        <taxon>Kitasatosporales</taxon>
        <taxon>Streptomycetaceae</taxon>
        <taxon>Streptomyces</taxon>
    </lineage>
</organism>